<dbReference type="STRING" id="246786.GS18_0216600"/>
<evidence type="ECO:0000313" key="2">
    <source>
        <dbReference type="EMBL" id="KEZ49028.1"/>
    </source>
</evidence>
<feature type="transmembrane region" description="Helical" evidence="1">
    <location>
        <begin position="98"/>
        <end position="121"/>
    </location>
</feature>
<evidence type="ECO:0000256" key="1">
    <source>
        <dbReference type="SAM" id="Phobius"/>
    </source>
</evidence>
<keyword evidence="3" id="KW-1185">Reference proteome</keyword>
<evidence type="ECO:0000313" key="3">
    <source>
        <dbReference type="Proteomes" id="UP000028549"/>
    </source>
</evidence>
<comment type="caution">
    <text evidence="2">The sequence shown here is derived from an EMBL/GenBank/DDBJ whole genome shotgun (WGS) entry which is preliminary data.</text>
</comment>
<gene>
    <name evidence="2" type="ORF">GS18_0216600</name>
</gene>
<sequence>MGCLSSMMKIPGTILILFLGWVAADGLIKNSSAGAMGYAAACAVFLAVLAGILYLMWGKNRYKARSIAGDYAMLIMTPFFTVLMGYATYAAFKEDEFLLAGAAALFCLVAAFMSWAAYITLFDKETEDKGA</sequence>
<feature type="transmembrane region" description="Helical" evidence="1">
    <location>
        <begin position="34"/>
        <end position="57"/>
    </location>
</feature>
<keyword evidence="1" id="KW-0472">Membrane</keyword>
<name>A0A084GNW6_METID</name>
<feature type="transmembrane region" description="Helical" evidence="1">
    <location>
        <begin position="69"/>
        <end position="92"/>
    </location>
</feature>
<keyword evidence="1" id="KW-0812">Transmembrane</keyword>
<protein>
    <submittedName>
        <fullName evidence="2">Uncharacterized protein</fullName>
    </submittedName>
</protein>
<keyword evidence="1" id="KW-1133">Transmembrane helix</keyword>
<accession>A0A084GNW6</accession>
<dbReference type="EMBL" id="JNVC02000013">
    <property type="protein sequence ID" value="KEZ49028.1"/>
    <property type="molecule type" value="Genomic_DNA"/>
</dbReference>
<reference evidence="2 3" key="1">
    <citation type="journal article" date="2005" name="Int. J. Syst. Evol. Microbiol.">
        <title>Bacillus cibi sp. nov., isolated from jeotgal, a traditional Korean fermented seafood.</title>
        <authorList>
            <person name="Yoon J.H."/>
            <person name="Lee C.H."/>
            <person name="Oh T.K."/>
        </authorList>
    </citation>
    <scope>NUCLEOTIDE SEQUENCE [LARGE SCALE GENOMIC DNA]</scope>
    <source>
        <strain evidence="2 3">DSM 16189</strain>
    </source>
</reference>
<proteinExistence type="predicted"/>
<dbReference type="AlphaFoldDB" id="A0A084GNW6"/>
<organism evidence="2 3">
    <name type="scientific">Metabacillus indicus</name>
    <name type="common">Bacillus indicus</name>
    <dbReference type="NCBI Taxonomy" id="246786"/>
    <lineage>
        <taxon>Bacteria</taxon>
        <taxon>Bacillati</taxon>
        <taxon>Bacillota</taxon>
        <taxon>Bacilli</taxon>
        <taxon>Bacillales</taxon>
        <taxon>Bacillaceae</taxon>
        <taxon>Metabacillus</taxon>
    </lineage>
</organism>
<dbReference type="Proteomes" id="UP000028549">
    <property type="component" value="Unassembled WGS sequence"/>
</dbReference>